<evidence type="ECO:0000256" key="6">
    <source>
        <dbReference type="ARBA" id="ARBA00023004"/>
    </source>
</evidence>
<keyword evidence="9" id="KW-1133">Transmembrane helix</keyword>
<dbReference type="InterPro" id="IPR002401">
    <property type="entry name" value="Cyt_P450_E_grp-I"/>
</dbReference>
<evidence type="ECO:0000313" key="11">
    <source>
        <dbReference type="Proteomes" id="UP001446871"/>
    </source>
</evidence>
<dbReference type="Proteomes" id="UP001446871">
    <property type="component" value="Unassembled WGS sequence"/>
</dbReference>
<evidence type="ECO:0000256" key="2">
    <source>
        <dbReference type="ARBA" id="ARBA00010617"/>
    </source>
</evidence>
<keyword evidence="4 8" id="KW-0479">Metal-binding</keyword>
<dbReference type="PROSITE" id="PS00086">
    <property type="entry name" value="CYTOCHROME_P450"/>
    <property type="match status" value="1"/>
</dbReference>
<keyword evidence="5 8" id="KW-0560">Oxidoreductase</keyword>
<comment type="caution">
    <text evidence="10">The sequence shown here is derived from an EMBL/GenBank/DDBJ whole genome shotgun (WGS) entry which is preliminary data.</text>
</comment>
<evidence type="ECO:0000256" key="1">
    <source>
        <dbReference type="ARBA" id="ARBA00001971"/>
    </source>
</evidence>
<dbReference type="SUPFAM" id="SSF48264">
    <property type="entry name" value="Cytochrome P450"/>
    <property type="match status" value="1"/>
</dbReference>
<proteinExistence type="inferred from homology"/>
<organism evidence="10 11">
    <name type="scientific">Apiospora saccharicola</name>
    <dbReference type="NCBI Taxonomy" id="335842"/>
    <lineage>
        <taxon>Eukaryota</taxon>
        <taxon>Fungi</taxon>
        <taxon>Dikarya</taxon>
        <taxon>Ascomycota</taxon>
        <taxon>Pezizomycotina</taxon>
        <taxon>Sordariomycetes</taxon>
        <taxon>Xylariomycetidae</taxon>
        <taxon>Amphisphaeriales</taxon>
        <taxon>Apiosporaceae</taxon>
        <taxon>Apiospora</taxon>
    </lineage>
</organism>
<keyword evidence="7 8" id="KW-0503">Monooxygenase</keyword>
<dbReference type="InterPro" id="IPR001128">
    <property type="entry name" value="Cyt_P450"/>
</dbReference>
<evidence type="ECO:0000256" key="9">
    <source>
        <dbReference type="SAM" id="Phobius"/>
    </source>
</evidence>
<gene>
    <name evidence="10" type="ORF">PG996_011989</name>
</gene>
<dbReference type="PANTHER" id="PTHR24305:SF237">
    <property type="entry name" value="CYTOCHROME P450 MONOOXYGENASE ATNE-RELATED"/>
    <property type="match status" value="1"/>
</dbReference>
<dbReference type="Pfam" id="PF00067">
    <property type="entry name" value="p450"/>
    <property type="match status" value="2"/>
</dbReference>
<evidence type="ECO:0000256" key="4">
    <source>
        <dbReference type="ARBA" id="ARBA00022723"/>
    </source>
</evidence>
<dbReference type="InterPro" id="IPR050121">
    <property type="entry name" value="Cytochrome_P450_monoxygenase"/>
</dbReference>
<keyword evidence="3 8" id="KW-0349">Heme</keyword>
<keyword evidence="11" id="KW-1185">Reference proteome</keyword>
<dbReference type="CDD" id="cd11061">
    <property type="entry name" value="CYP67-like"/>
    <property type="match status" value="1"/>
</dbReference>
<feature type="transmembrane region" description="Helical" evidence="9">
    <location>
        <begin position="12"/>
        <end position="33"/>
    </location>
</feature>
<evidence type="ECO:0000256" key="5">
    <source>
        <dbReference type="ARBA" id="ARBA00023002"/>
    </source>
</evidence>
<keyword evidence="9" id="KW-0472">Membrane</keyword>
<keyword evidence="6 8" id="KW-0408">Iron</keyword>
<keyword evidence="9" id="KW-0812">Transmembrane</keyword>
<sequence>MSTIISHKSSILVAVACLASVIYVIGVVVYRLLFHPLAKYPGPLLGRITDWYSVIRSAAGDRHIHFLELHKKHGPFVRFGPNRVSVNTAEGLAKIYGIKANTQKSKYYNVFNDVFKGDSSLTTLDHELHAKKKRVVSSALSESSVRAMEGIVLRNIRKFTGHLGRFPSDPSSGCGDQKGWGSSKNMTEWADYLSFDIMGDICFSGPFEMLDKPDNRYVLDVLPKGVNGLNMSGWMPGILRLKIGNILFAKLNEAMKRYEAFANTQSAKRLAVDSAIKTSDVYSHLLTANLKCAEKGQRPLFTPTDLVGESSLLITGGKGPQFCLVSLRFSASLTSTLCKTIGSDTTATAISTTFFYLLHNPETYEKLKREVRPVFSEVEEIRGGAKLTSCRWLRACIDEAMRMSPGVPGLLPREVLAPGVEIDGHVFPPGVDLGVSHYAIHHNEDLYPDSFVYKPQRWLAEPGEGETRDEAERRVALAHSGFCPFSIGPRGCVGKGMAMKELMVTIARVVWLYDMRLAPGEENRGCGGPGKGYGRHRASEFQLTDMFVSKTDGPLVEFRAR</sequence>
<evidence type="ECO:0000256" key="7">
    <source>
        <dbReference type="ARBA" id="ARBA00023033"/>
    </source>
</evidence>
<name>A0ABR1U1K4_9PEZI</name>
<evidence type="ECO:0000256" key="8">
    <source>
        <dbReference type="RuleBase" id="RU000461"/>
    </source>
</evidence>
<dbReference type="EMBL" id="JAQQWM010000008">
    <property type="protein sequence ID" value="KAK8052688.1"/>
    <property type="molecule type" value="Genomic_DNA"/>
</dbReference>
<dbReference type="PRINTS" id="PR00463">
    <property type="entry name" value="EP450I"/>
</dbReference>
<reference evidence="10 11" key="1">
    <citation type="submission" date="2023-01" db="EMBL/GenBank/DDBJ databases">
        <title>Analysis of 21 Apiospora genomes using comparative genomics revels a genus with tremendous synthesis potential of carbohydrate active enzymes and secondary metabolites.</title>
        <authorList>
            <person name="Sorensen T."/>
        </authorList>
    </citation>
    <scope>NUCLEOTIDE SEQUENCE [LARGE SCALE GENOMIC DNA]</scope>
    <source>
        <strain evidence="10 11">CBS 83171</strain>
    </source>
</reference>
<protein>
    <submittedName>
        <fullName evidence="10">Cytochrome P450 67</fullName>
    </submittedName>
</protein>
<dbReference type="InterPro" id="IPR017972">
    <property type="entry name" value="Cyt_P450_CS"/>
</dbReference>
<dbReference type="PANTHER" id="PTHR24305">
    <property type="entry name" value="CYTOCHROME P450"/>
    <property type="match status" value="1"/>
</dbReference>
<comment type="cofactor">
    <cofactor evidence="1">
        <name>heme</name>
        <dbReference type="ChEBI" id="CHEBI:30413"/>
    </cofactor>
</comment>
<dbReference type="Gene3D" id="1.10.630.10">
    <property type="entry name" value="Cytochrome P450"/>
    <property type="match status" value="1"/>
</dbReference>
<evidence type="ECO:0000313" key="10">
    <source>
        <dbReference type="EMBL" id="KAK8052688.1"/>
    </source>
</evidence>
<comment type="similarity">
    <text evidence="2 8">Belongs to the cytochrome P450 family.</text>
</comment>
<dbReference type="InterPro" id="IPR036396">
    <property type="entry name" value="Cyt_P450_sf"/>
</dbReference>
<dbReference type="PRINTS" id="PR00385">
    <property type="entry name" value="P450"/>
</dbReference>
<accession>A0ABR1U1K4</accession>
<evidence type="ECO:0000256" key="3">
    <source>
        <dbReference type="ARBA" id="ARBA00022617"/>
    </source>
</evidence>